<gene>
    <name evidence="1" type="ORF">Q31a_31230</name>
</gene>
<name>A0A518G893_9BACT</name>
<evidence type="ECO:0000313" key="1">
    <source>
        <dbReference type="EMBL" id="QDV24801.1"/>
    </source>
</evidence>
<reference evidence="1 2" key="1">
    <citation type="submission" date="2019-02" db="EMBL/GenBank/DDBJ databases">
        <title>Deep-cultivation of Planctomycetes and their phenomic and genomic characterization uncovers novel biology.</title>
        <authorList>
            <person name="Wiegand S."/>
            <person name="Jogler M."/>
            <person name="Boedeker C."/>
            <person name="Pinto D."/>
            <person name="Vollmers J."/>
            <person name="Rivas-Marin E."/>
            <person name="Kohn T."/>
            <person name="Peeters S.H."/>
            <person name="Heuer A."/>
            <person name="Rast P."/>
            <person name="Oberbeckmann S."/>
            <person name="Bunk B."/>
            <person name="Jeske O."/>
            <person name="Meyerdierks A."/>
            <person name="Storesund J.E."/>
            <person name="Kallscheuer N."/>
            <person name="Luecker S."/>
            <person name="Lage O.M."/>
            <person name="Pohl T."/>
            <person name="Merkel B.J."/>
            <person name="Hornburger P."/>
            <person name="Mueller R.-W."/>
            <person name="Bruemmer F."/>
            <person name="Labrenz M."/>
            <person name="Spormann A.M."/>
            <person name="Op den Camp H."/>
            <person name="Overmann J."/>
            <person name="Amann R."/>
            <person name="Jetten M.S.M."/>
            <person name="Mascher T."/>
            <person name="Medema M.H."/>
            <person name="Devos D.P."/>
            <person name="Kaster A.-K."/>
            <person name="Ovreas L."/>
            <person name="Rohde M."/>
            <person name="Galperin M.Y."/>
            <person name="Jogler C."/>
        </authorList>
    </citation>
    <scope>NUCLEOTIDE SEQUENCE [LARGE SCALE GENOMIC DNA]</scope>
    <source>
        <strain evidence="1 2">Q31a</strain>
    </source>
</reference>
<keyword evidence="2" id="KW-1185">Reference proteome</keyword>
<accession>A0A518G893</accession>
<dbReference type="KEGG" id="ahel:Q31a_31230"/>
<proteinExistence type="predicted"/>
<sequence length="85" mass="9725">MLVGKNIDANTQRWLRRDGVRPIVGAWSKFNRSGYDNARESLQEIVERWEWLLFVEQFAEAVWDRESPFASSTTGGINDPGTASH</sequence>
<protein>
    <submittedName>
        <fullName evidence="1">Uncharacterized protein</fullName>
    </submittedName>
</protein>
<dbReference type="EMBL" id="CP036298">
    <property type="protein sequence ID" value="QDV24801.1"/>
    <property type="molecule type" value="Genomic_DNA"/>
</dbReference>
<dbReference type="Proteomes" id="UP000318017">
    <property type="component" value="Chromosome"/>
</dbReference>
<dbReference type="AlphaFoldDB" id="A0A518G893"/>
<organism evidence="1 2">
    <name type="scientific">Aureliella helgolandensis</name>
    <dbReference type="NCBI Taxonomy" id="2527968"/>
    <lineage>
        <taxon>Bacteria</taxon>
        <taxon>Pseudomonadati</taxon>
        <taxon>Planctomycetota</taxon>
        <taxon>Planctomycetia</taxon>
        <taxon>Pirellulales</taxon>
        <taxon>Pirellulaceae</taxon>
        <taxon>Aureliella</taxon>
    </lineage>
</organism>
<evidence type="ECO:0000313" key="2">
    <source>
        <dbReference type="Proteomes" id="UP000318017"/>
    </source>
</evidence>